<dbReference type="VEuPathDB" id="ToxoDB:EMWEY_00034390"/>
<protein>
    <submittedName>
        <fullName evidence="2">Uncharacterized protein</fullName>
    </submittedName>
</protein>
<dbReference type="OMA" id="CMEDPRV"/>
<feature type="region of interest" description="Disordered" evidence="1">
    <location>
        <begin position="331"/>
        <end position="359"/>
    </location>
</feature>
<dbReference type="RefSeq" id="XP_013337392.1">
    <property type="nucleotide sequence ID" value="XM_013481938.1"/>
</dbReference>
<sequence>MLRVGFVPNTSSSTTAVAPEGTNLRSGDAEDKRQAKSAAAVEKATAQSAAAHAAAASARGSAAAAQAALAAGVVDEQGSAASVEIGGATGIPEPVASSLSAVIGGEAAAAAELAAEAATSAASEAANAAAAVAEAAASNDDYQNSSQLEEIIVSQGLRVALALEAAAAAAAAAADAARQEAAAATRQAAEKSSSAIASAAQRCHEAAASASASAVAAFSAAVSSAADSITSTAAAARAAIGEVTNAAAQKLMEGARAFEDTIATKTAALESSLLWREYLKSHDREFSGSPSSSSSSSVGYRHGSSSQLSSSSDRSQIRGRSSLLHYFSSDYEREGSQGGAPESPLNSADTAESEATAEEKLTGDAAIAAFISGCEESLLPRESHLDVSTSSDEEKGASATAAAVSLTGNVPRKNSVDAIVAAAAAEAAAYEAMAKRQLHQQYEISGFSNPLGCLAESPAVQGPAAAAEGAPAIRSRAAPKETKPNSIIALITPTTDCLATPPPEVAVAPEAAALQSTVPCEDTEGRQPQLKILQTQARHTATLPYNLEELQELEEMQGHEGLQEQEHLPVHQNQRLHRLRGEGLRGRPKVYQNGVTICGSSGRRVSSRGGGVSSSNSRQSIPASHRHSTVCSISSRLPFRLERRAGGRTGRGRKGQSRSLLECRLEEFIEKCNARQSEDTLCSCSSCSSGQQVSGLLPVSLRQLQEPMGGASAVSALDSAPAVQDQHNVSGSTLVAGMASRALLDCPHFSMPTISFQQQDTCHRREYDRDEDEVKRLVLLFPFVCVSVTDLVMLSHCMEDPRVHTRVAGLEITAGALEDPVSFALLAEVLQHLQERGLLHSLVLLRIMGYSNADLRAVLSSEKQHRIHELQQSAAPQSRLLRHEALAAFAATVDAARPARERRLRRLELLAPKAMGENYSEVSQVVASKQAGVIAGRPVFSKISRVAAYINPFSVLAQALGFQLLSIRVTELLLHCNNCCQRTVAGPRVVDGKEQQLQGYVLDSATFAGMRQFDG</sequence>
<evidence type="ECO:0000256" key="1">
    <source>
        <dbReference type="SAM" id="MobiDB-lite"/>
    </source>
</evidence>
<keyword evidence="3" id="KW-1185">Reference proteome</keyword>
<dbReference type="GeneID" id="25337425"/>
<dbReference type="OrthoDB" id="348798at2759"/>
<dbReference type="AlphaFoldDB" id="U6M945"/>
<reference evidence="2" key="2">
    <citation type="submission" date="2013-10" db="EMBL/GenBank/DDBJ databases">
        <authorList>
            <person name="Aslett M."/>
        </authorList>
    </citation>
    <scope>NUCLEOTIDE SEQUENCE [LARGE SCALE GENOMIC DNA]</scope>
    <source>
        <strain evidence="2">Weybridge</strain>
    </source>
</reference>
<feature type="region of interest" description="Disordered" evidence="1">
    <location>
        <begin position="601"/>
        <end position="629"/>
    </location>
</feature>
<evidence type="ECO:0000313" key="3">
    <source>
        <dbReference type="Proteomes" id="UP000030763"/>
    </source>
</evidence>
<dbReference type="EMBL" id="HG721919">
    <property type="protein sequence ID" value="CDJ60742.1"/>
    <property type="molecule type" value="Genomic_DNA"/>
</dbReference>
<proteinExistence type="predicted"/>
<gene>
    <name evidence="2" type="ORF">EMWEY_00034390</name>
</gene>
<evidence type="ECO:0000313" key="2">
    <source>
        <dbReference type="EMBL" id="CDJ60742.1"/>
    </source>
</evidence>
<organism evidence="2 3">
    <name type="scientific">Eimeria maxima</name>
    <name type="common">Coccidian parasite</name>
    <dbReference type="NCBI Taxonomy" id="5804"/>
    <lineage>
        <taxon>Eukaryota</taxon>
        <taxon>Sar</taxon>
        <taxon>Alveolata</taxon>
        <taxon>Apicomplexa</taxon>
        <taxon>Conoidasida</taxon>
        <taxon>Coccidia</taxon>
        <taxon>Eucoccidiorida</taxon>
        <taxon>Eimeriorina</taxon>
        <taxon>Eimeriidae</taxon>
        <taxon>Eimeria</taxon>
    </lineage>
</organism>
<name>U6M945_EIMMA</name>
<feature type="region of interest" description="Disordered" evidence="1">
    <location>
        <begin position="284"/>
        <end position="317"/>
    </location>
</feature>
<dbReference type="Proteomes" id="UP000030763">
    <property type="component" value="Unassembled WGS sequence"/>
</dbReference>
<feature type="compositionally biased region" description="Low complexity" evidence="1">
    <location>
        <begin position="287"/>
        <end position="317"/>
    </location>
</feature>
<accession>U6M945</accession>
<feature type="region of interest" description="Disordered" evidence="1">
    <location>
        <begin position="1"/>
        <end position="40"/>
    </location>
</feature>
<reference evidence="2" key="1">
    <citation type="submission" date="2013-10" db="EMBL/GenBank/DDBJ databases">
        <title>Genomic analysis of the causative agents of coccidiosis in chickens.</title>
        <authorList>
            <person name="Reid A.J."/>
            <person name="Blake D."/>
            <person name="Billington K."/>
            <person name="Browne H."/>
            <person name="Dunn M."/>
            <person name="Hung S."/>
            <person name="Kawahara F."/>
            <person name="Miranda-Saavedra D."/>
            <person name="Mourier T."/>
            <person name="Nagra H."/>
            <person name="Otto T.D."/>
            <person name="Rawlings N."/>
            <person name="Sanchez A."/>
            <person name="Sanders M."/>
            <person name="Subramaniam C."/>
            <person name="Tay Y."/>
            <person name="Dear P."/>
            <person name="Doerig C."/>
            <person name="Gruber A."/>
            <person name="Parkinson J."/>
            <person name="Shirley M."/>
            <person name="Wan K.L."/>
            <person name="Berriman M."/>
            <person name="Tomley F."/>
            <person name="Pain A."/>
        </authorList>
    </citation>
    <scope>NUCLEOTIDE SEQUENCE [LARGE SCALE GENOMIC DNA]</scope>
    <source>
        <strain evidence="2">Weybridge</strain>
    </source>
</reference>